<dbReference type="GeneID" id="96602790"/>
<dbReference type="EMBL" id="JACJIM010000002">
    <property type="protein sequence ID" value="MBA9061670.1"/>
    <property type="molecule type" value="Genomic_DNA"/>
</dbReference>
<accession>A0ABR6D6F6</accession>
<comment type="caution">
    <text evidence="1">The sequence shown here is derived from an EMBL/GenBank/DDBJ whole genome shotgun (WGS) entry which is preliminary data.</text>
</comment>
<keyword evidence="2" id="KW-1185">Reference proteome</keyword>
<reference evidence="1 2" key="1">
    <citation type="submission" date="2020-08" db="EMBL/GenBank/DDBJ databases">
        <title>Genomic Encyclopedia of Type Strains, Phase IV (KMG-IV): sequencing the most valuable type-strain genomes for metagenomic binning, comparative biology and taxonomic classification.</title>
        <authorList>
            <person name="Goeker M."/>
        </authorList>
    </citation>
    <scope>NUCLEOTIDE SEQUENCE [LARGE SCALE GENOMIC DNA]</scope>
    <source>
        <strain evidence="1 2">DSM 5686</strain>
    </source>
</reference>
<name>A0ABR6D6F6_9HYPH</name>
<evidence type="ECO:0000313" key="2">
    <source>
        <dbReference type="Proteomes" id="UP000565455"/>
    </source>
</evidence>
<gene>
    <name evidence="1" type="ORF">GGQ91_001047</name>
</gene>
<organism evidence="1 2">
    <name type="scientific">Methylobacterium fujisawaense</name>
    <dbReference type="NCBI Taxonomy" id="107400"/>
    <lineage>
        <taxon>Bacteria</taxon>
        <taxon>Pseudomonadati</taxon>
        <taxon>Pseudomonadota</taxon>
        <taxon>Alphaproteobacteria</taxon>
        <taxon>Hyphomicrobiales</taxon>
        <taxon>Methylobacteriaceae</taxon>
        <taxon>Methylobacterium</taxon>
    </lineage>
</organism>
<protein>
    <submittedName>
        <fullName evidence="1">Uncharacterized protein</fullName>
    </submittedName>
</protein>
<dbReference type="Proteomes" id="UP000565455">
    <property type="component" value="Unassembled WGS sequence"/>
</dbReference>
<evidence type="ECO:0000313" key="1">
    <source>
        <dbReference type="EMBL" id="MBA9061670.1"/>
    </source>
</evidence>
<proteinExistence type="predicted"/>
<sequence>MSPAPLTYAWRMARADAAPLGLILRGLDVASGQIVPLPAGGQVIAWSVGLPGRPRALTTEAGGGLATDADGVLRFPLAQADLAGAAPRAAMPVVVRIREGDGTGRTVLLGTLELLD</sequence>
<dbReference type="RefSeq" id="WP_182591515.1">
    <property type="nucleotide sequence ID" value="NZ_JACJIM010000002.1"/>
</dbReference>